<dbReference type="AlphaFoldDB" id="A0A370KXY1"/>
<reference evidence="2" key="1">
    <citation type="submission" date="2018-07" db="EMBL/GenBank/DDBJ databases">
        <authorList>
            <person name="Safronova V.I."/>
            <person name="Chirak E.R."/>
            <person name="Sazanova A.L."/>
        </authorList>
    </citation>
    <scope>NUCLEOTIDE SEQUENCE [LARGE SCALE GENOMIC DNA]</scope>
    <source>
        <strain evidence="2">RCAM04685</strain>
    </source>
</reference>
<organism evidence="1 2">
    <name type="scientific">Bosea caraganae</name>
    <dbReference type="NCBI Taxonomy" id="2763117"/>
    <lineage>
        <taxon>Bacteria</taxon>
        <taxon>Pseudomonadati</taxon>
        <taxon>Pseudomonadota</taxon>
        <taxon>Alphaproteobacteria</taxon>
        <taxon>Hyphomicrobiales</taxon>
        <taxon>Boseaceae</taxon>
        <taxon>Bosea</taxon>
    </lineage>
</organism>
<proteinExistence type="predicted"/>
<sequence length="136" mass="14358">MIDGAIRQSMRCLALPATRHILVALSSPPMKRDRPMRRLAALCCLVLLSASASAADELSARICPILEKAAKEGKGKDSVMAQYGLLMAVGGAYDFKPEPLKAVLANVDAATTAACPEARAAVLKLVARETLAQALR</sequence>
<keyword evidence="2" id="KW-1185">Reference proteome</keyword>
<protein>
    <submittedName>
        <fullName evidence="1">Uncharacterized protein</fullName>
    </submittedName>
</protein>
<accession>A0A370KXY1</accession>
<evidence type="ECO:0000313" key="1">
    <source>
        <dbReference type="EMBL" id="RDJ19837.1"/>
    </source>
</evidence>
<dbReference type="Proteomes" id="UP000255207">
    <property type="component" value="Unassembled WGS sequence"/>
</dbReference>
<gene>
    <name evidence="1" type="ORF">DWE98_27390</name>
</gene>
<dbReference type="EMBL" id="QQTP01000026">
    <property type="protein sequence ID" value="RDJ19837.1"/>
    <property type="molecule type" value="Genomic_DNA"/>
</dbReference>
<comment type="caution">
    <text evidence="1">The sequence shown here is derived from an EMBL/GenBank/DDBJ whole genome shotgun (WGS) entry which is preliminary data.</text>
</comment>
<name>A0A370KXY1_9HYPH</name>
<evidence type="ECO:0000313" key="2">
    <source>
        <dbReference type="Proteomes" id="UP000255207"/>
    </source>
</evidence>